<evidence type="ECO:0000256" key="1">
    <source>
        <dbReference type="SAM" id="Coils"/>
    </source>
</evidence>
<reference evidence="3" key="1">
    <citation type="submission" date="2025-08" db="UniProtKB">
        <authorList>
            <consortium name="RefSeq"/>
        </authorList>
    </citation>
    <scope>IDENTIFICATION</scope>
    <source>
        <tissue evidence="3">Gonads</tissue>
    </source>
</reference>
<dbReference type="OrthoDB" id="446789at2759"/>
<dbReference type="Proteomes" id="UP000504635">
    <property type="component" value="Unplaced"/>
</dbReference>
<protein>
    <submittedName>
        <fullName evidence="3">Uncharacterized protein LOC115889321 isoform X1</fullName>
    </submittedName>
</protein>
<feature type="coiled-coil region" evidence="1">
    <location>
        <begin position="150"/>
        <end position="177"/>
    </location>
</feature>
<dbReference type="GeneID" id="115889321"/>
<evidence type="ECO:0000313" key="2">
    <source>
        <dbReference type="Proteomes" id="UP000504635"/>
    </source>
</evidence>
<name>A0A6J2YM96_SITOR</name>
<proteinExistence type="predicted"/>
<dbReference type="InParanoid" id="A0A6J2YM96"/>
<dbReference type="AlphaFoldDB" id="A0A6J2YM96"/>
<organism evidence="2 3">
    <name type="scientific">Sitophilus oryzae</name>
    <name type="common">Rice weevil</name>
    <name type="synonym">Curculio oryzae</name>
    <dbReference type="NCBI Taxonomy" id="7048"/>
    <lineage>
        <taxon>Eukaryota</taxon>
        <taxon>Metazoa</taxon>
        <taxon>Ecdysozoa</taxon>
        <taxon>Arthropoda</taxon>
        <taxon>Hexapoda</taxon>
        <taxon>Insecta</taxon>
        <taxon>Pterygota</taxon>
        <taxon>Neoptera</taxon>
        <taxon>Endopterygota</taxon>
        <taxon>Coleoptera</taxon>
        <taxon>Polyphaga</taxon>
        <taxon>Cucujiformia</taxon>
        <taxon>Curculionidae</taxon>
        <taxon>Dryophthorinae</taxon>
        <taxon>Sitophilus</taxon>
    </lineage>
</organism>
<accession>A0A6J2YM96</accession>
<dbReference type="KEGG" id="soy:115889321"/>
<gene>
    <name evidence="3" type="primary">LOC115889321</name>
</gene>
<evidence type="ECO:0000313" key="3">
    <source>
        <dbReference type="RefSeq" id="XP_030765148.1"/>
    </source>
</evidence>
<sequence length="191" mass="22439">MSSQNYTNEALADLHKYEFEAEEAYNSFRDLISDSTSCLSLLESKVRMCLDMCQHILKKSSEYQLESVKLIEPLPDEPRQIKINKLNNQLQEQMMKSNLSIRRSLLKFSNLMSQQELIFRPYFELKSYYKQIEEEASKLEHFKSQTKLSYAKALNDLEFLSKEIDKTKIKTDLLEEKSSCSLSDLQDHNDI</sequence>
<keyword evidence="1" id="KW-0175">Coiled coil</keyword>
<keyword evidence="2" id="KW-1185">Reference proteome</keyword>
<dbReference type="RefSeq" id="XP_030765148.1">
    <property type="nucleotide sequence ID" value="XM_030909288.1"/>
</dbReference>